<dbReference type="OrthoDB" id="9812625at2"/>
<dbReference type="InterPro" id="IPR012394">
    <property type="entry name" value="Aldehyde_DH_NAD(P)"/>
</dbReference>
<dbReference type="InterPro" id="IPR029510">
    <property type="entry name" value="Ald_DH_CS_GLU"/>
</dbReference>
<dbReference type="InterPro" id="IPR016161">
    <property type="entry name" value="Ald_DH/histidinol_DH"/>
</dbReference>
<evidence type="ECO:0000256" key="6">
    <source>
        <dbReference type="PROSITE-ProRule" id="PRU10007"/>
    </source>
</evidence>
<keyword evidence="2 4" id="KW-0560">Oxidoreductase</keyword>
<dbReference type="RefSeq" id="WP_038188158.1">
    <property type="nucleotide sequence ID" value="NZ_JRWP01000004.1"/>
</dbReference>
<feature type="active site" evidence="5 6">
    <location>
        <position position="226"/>
    </location>
</feature>
<comment type="caution">
    <text evidence="9">The sequence shown here is derived from an EMBL/GenBank/DDBJ whole genome shotgun (WGS) entry which is preliminary data.</text>
</comment>
<reference evidence="9 10" key="1">
    <citation type="submission" date="2014-10" db="EMBL/GenBank/DDBJ databases">
        <title>Genome sequencing of Vibrio sinaloensis T08.</title>
        <authorList>
            <person name="Chan K.-G."/>
            <person name="Mohamad N.I."/>
        </authorList>
    </citation>
    <scope>NUCLEOTIDE SEQUENCE [LARGE SCALE GENOMIC DNA]</scope>
    <source>
        <strain evidence="9 10">T08</strain>
    </source>
</reference>
<accession>A0A0A5HWX4</accession>
<keyword evidence="3" id="KW-0520">NAD</keyword>
<dbReference type="InterPro" id="IPR015590">
    <property type="entry name" value="Aldehyde_DH_dom"/>
</dbReference>
<comment type="similarity">
    <text evidence="1 4 7">Belongs to the aldehyde dehydrogenase family.</text>
</comment>
<feature type="active site" evidence="5">
    <location>
        <position position="260"/>
    </location>
</feature>
<evidence type="ECO:0000256" key="5">
    <source>
        <dbReference type="PIRSR" id="PIRSR036492-1"/>
    </source>
</evidence>
<evidence type="ECO:0000256" key="7">
    <source>
        <dbReference type="RuleBase" id="RU003345"/>
    </source>
</evidence>
<feature type="domain" description="Aldehyde dehydrogenase" evidence="8">
    <location>
        <begin position="41"/>
        <end position="448"/>
    </location>
</feature>
<dbReference type="GO" id="GO:0004029">
    <property type="term" value="F:aldehyde dehydrogenase (NAD+) activity"/>
    <property type="evidence" value="ECO:0007669"/>
    <property type="project" value="TreeGrafter"/>
</dbReference>
<dbReference type="GO" id="GO:0006081">
    <property type="term" value="P:aldehyde metabolic process"/>
    <property type="evidence" value="ECO:0007669"/>
    <property type="project" value="InterPro"/>
</dbReference>
<dbReference type="Gene3D" id="3.40.605.10">
    <property type="entry name" value="Aldehyde Dehydrogenase, Chain A, domain 1"/>
    <property type="match status" value="1"/>
</dbReference>
<name>A0A0A5HWX4_PHOS4</name>
<dbReference type="SUPFAM" id="SSF53720">
    <property type="entry name" value="ALDH-like"/>
    <property type="match status" value="1"/>
</dbReference>
<dbReference type="InterPro" id="IPR016162">
    <property type="entry name" value="Ald_DH_N"/>
</dbReference>
<dbReference type="AlphaFoldDB" id="A0A0A5HWX4"/>
<dbReference type="Pfam" id="PF00171">
    <property type="entry name" value="Aldedh"/>
    <property type="match status" value="1"/>
</dbReference>
<dbReference type="InterPro" id="IPR016163">
    <property type="entry name" value="Ald_DH_C"/>
</dbReference>
<evidence type="ECO:0000256" key="3">
    <source>
        <dbReference type="ARBA" id="ARBA00023027"/>
    </source>
</evidence>
<dbReference type="GO" id="GO:0005737">
    <property type="term" value="C:cytoplasm"/>
    <property type="evidence" value="ECO:0007669"/>
    <property type="project" value="TreeGrafter"/>
</dbReference>
<evidence type="ECO:0000256" key="1">
    <source>
        <dbReference type="ARBA" id="ARBA00009986"/>
    </source>
</evidence>
<dbReference type="PIRSF" id="PIRSF036492">
    <property type="entry name" value="ALDH"/>
    <property type="match status" value="1"/>
</dbReference>
<dbReference type="PROSITE" id="PS00687">
    <property type="entry name" value="ALDEHYDE_DEHYDR_GLU"/>
    <property type="match status" value="1"/>
</dbReference>
<evidence type="ECO:0000313" key="10">
    <source>
        <dbReference type="Proteomes" id="UP000030451"/>
    </source>
</evidence>
<dbReference type="PANTHER" id="PTHR43570">
    <property type="entry name" value="ALDEHYDE DEHYDROGENASE"/>
    <property type="match status" value="1"/>
</dbReference>
<dbReference type="PANTHER" id="PTHR43570:SF20">
    <property type="entry name" value="ALDEHYDE DEHYDROGENASE ALDX-RELATED"/>
    <property type="match status" value="1"/>
</dbReference>
<gene>
    <name evidence="9" type="ORF">NM06_03810</name>
</gene>
<evidence type="ECO:0000313" key="9">
    <source>
        <dbReference type="EMBL" id="KGY10052.1"/>
    </source>
</evidence>
<dbReference type="CDD" id="cd07133">
    <property type="entry name" value="ALDH_CALDH_CalB"/>
    <property type="match status" value="1"/>
</dbReference>
<evidence type="ECO:0000259" key="8">
    <source>
        <dbReference type="Pfam" id="PF00171"/>
    </source>
</evidence>
<evidence type="ECO:0000256" key="2">
    <source>
        <dbReference type="ARBA" id="ARBA00023002"/>
    </source>
</evidence>
<protein>
    <recommendedName>
        <fullName evidence="4">Aldehyde dehydrogenase</fullName>
    </recommendedName>
</protein>
<sequence length="478" mass="53161">MERVVDLNRWQKEHIKSEHDLKLLFHEVSACYNAQPYPDYQSRVELLKLLKSALLAKQQILADALSEDYGFRSQFDSVICDILPAVSHINYTIKHLKKWMKPSRRSAGLLLTPSSVSVEYQPLGVVGVIVPWNFPIVLSIAPIVTAIAAGNRVMVKLSEHTPHTNQVLSEIFGELDKQIYSVEGEAEIASHFSQLPFDHLLFTGSTPVGRLVAQAAAKNLTPVTLELGGKSPTIVDDKIELRRAVDAVMLGKSVNAGQICVAPDYVLVPKGKELAFIRLYLERYKSLYIDKKGADSVTQIINDAQYQRLTQLLEDARTKGAGIHTIEGVEVSGRRMLPHLITGTTEEMLVMNQEIFGPILPVIGYQHLNEVFAYINSKPRPLALYLMSDDKVLQRQVIEHTHSGGVAINDTLLHVAAEDAPFGGIGESGLGHYHGIEGFMTFSKAKTVLMTPSWLPRSRLILKYRKLAQSALAKLFIR</sequence>
<proteinExistence type="inferred from homology"/>
<dbReference type="STRING" id="379097.SE23_06700"/>
<organism evidence="9 10">
    <name type="scientific">Photobacterium sp. (strain ATCC 43367)</name>
    <dbReference type="NCBI Taxonomy" id="379097"/>
    <lineage>
        <taxon>Bacteria</taxon>
        <taxon>Pseudomonadati</taxon>
        <taxon>Pseudomonadota</taxon>
        <taxon>Gammaproteobacteria</taxon>
        <taxon>Vibrionales</taxon>
        <taxon>Vibrionaceae</taxon>
        <taxon>Vibrio</taxon>
        <taxon>Vibrio oreintalis group</taxon>
    </lineage>
</organism>
<evidence type="ECO:0000256" key="4">
    <source>
        <dbReference type="PIRNR" id="PIRNR036492"/>
    </source>
</evidence>
<dbReference type="Gene3D" id="3.40.309.10">
    <property type="entry name" value="Aldehyde Dehydrogenase, Chain A, domain 2"/>
    <property type="match status" value="1"/>
</dbReference>
<dbReference type="EMBL" id="JRWP01000004">
    <property type="protein sequence ID" value="KGY10052.1"/>
    <property type="molecule type" value="Genomic_DNA"/>
</dbReference>
<dbReference type="Proteomes" id="UP000030451">
    <property type="component" value="Unassembled WGS sequence"/>
</dbReference>